<reference evidence="1" key="1">
    <citation type="submission" date="2021-01" db="EMBL/GenBank/DDBJ databases">
        <authorList>
            <person name="Corre E."/>
            <person name="Pelletier E."/>
            <person name="Niang G."/>
            <person name="Scheremetjew M."/>
            <person name="Finn R."/>
            <person name="Kale V."/>
            <person name="Holt S."/>
            <person name="Cochrane G."/>
            <person name="Meng A."/>
            <person name="Brown T."/>
            <person name="Cohen L."/>
        </authorList>
    </citation>
    <scope>NUCLEOTIDE SEQUENCE</scope>
    <source>
        <strain evidence="1">Grunow 1884</strain>
    </source>
</reference>
<name>A0A7S1ZR15_TRICV</name>
<accession>A0A7S1ZR15</accession>
<protein>
    <submittedName>
        <fullName evidence="1">Uncharacterized protein</fullName>
    </submittedName>
</protein>
<sequence>MFHYIHKISSPLSYRTSSAATATSAKPSQRRILYSMGTSKKHCDMMESSKCNEYIVGDVDKPRDSISGLNDGWQGNPKCVPVDIHLSECSFRQKSRRTTGRLNNSGSPGKANLPLRRHVGHVGDSDKMMIDLGSIFIPRKREKHFFAVSLDDLFDIE</sequence>
<dbReference type="EMBL" id="HBGO01023152">
    <property type="protein sequence ID" value="CAD9345931.1"/>
    <property type="molecule type" value="Transcribed_RNA"/>
</dbReference>
<evidence type="ECO:0000313" key="1">
    <source>
        <dbReference type="EMBL" id="CAD9345931.1"/>
    </source>
</evidence>
<organism evidence="1">
    <name type="scientific">Trieres chinensis</name>
    <name type="common">Marine centric diatom</name>
    <name type="synonym">Odontella sinensis</name>
    <dbReference type="NCBI Taxonomy" id="1514140"/>
    <lineage>
        <taxon>Eukaryota</taxon>
        <taxon>Sar</taxon>
        <taxon>Stramenopiles</taxon>
        <taxon>Ochrophyta</taxon>
        <taxon>Bacillariophyta</taxon>
        <taxon>Mediophyceae</taxon>
        <taxon>Biddulphiophycidae</taxon>
        <taxon>Eupodiscales</taxon>
        <taxon>Parodontellaceae</taxon>
        <taxon>Trieres</taxon>
    </lineage>
</organism>
<proteinExistence type="predicted"/>
<dbReference type="AlphaFoldDB" id="A0A7S1ZR15"/>
<gene>
    <name evidence="1" type="ORF">OSIN01602_LOCUS13315</name>
</gene>